<protein>
    <submittedName>
        <fullName evidence="1">Uncharacterized protein</fullName>
    </submittedName>
</protein>
<name>A0A133VI20_9EURY</name>
<evidence type="ECO:0000313" key="2">
    <source>
        <dbReference type="Proteomes" id="UP000070263"/>
    </source>
</evidence>
<dbReference type="AlphaFoldDB" id="A0A133VI20"/>
<proteinExistence type="predicted"/>
<keyword evidence="2" id="KW-1185">Reference proteome</keyword>
<evidence type="ECO:0000313" key="1">
    <source>
        <dbReference type="EMBL" id="KXB06103.1"/>
    </source>
</evidence>
<reference evidence="1 2" key="1">
    <citation type="journal article" date="2016" name="Sci. Rep.">
        <title>Metabolic traits of an uncultured archaeal lineage -MSBL1- from brine pools of the Red Sea.</title>
        <authorList>
            <person name="Mwirichia R."/>
            <person name="Alam I."/>
            <person name="Rashid M."/>
            <person name="Vinu M."/>
            <person name="Ba-Alawi W."/>
            <person name="Anthony Kamau A."/>
            <person name="Kamanda Ngugi D."/>
            <person name="Goker M."/>
            <person name="Klenk H.P."/>
            <person name="Bajic V."/>
            <person name="Stingl U."/>
        </authorList>
    </citation>
    <scope>NUCLEOTIDE SEQUENCE [LARGE SCALE GENOMIC DNA]</scope>
    <source>
        <strain evidence="1">SCGC-AAA382A20</strain>
    </source>
</reference>
<accession>A0A133VI20</accession>
<sequence length="207" mass="23722">MIKMEREKMSLDEIEKVLKGDLKGENYFVQIPSGSGKITMASNLEKSEEKTFYPNESTLYSMKLYILKDDINSSEVNKFIIDATDGSTLDRLSMIINLIDCSVLILTYPEILDEVTHSKVYTENFNIISLKERIEPIEESNLNEIEDKLKESGWTKDRGLAKKGVKLFCSNCGRSLGYFRGNSDEPLMIEREAYCEDCYAKEFEDGK</sequence>
<dbReference type="Proteomes" id="UP000070263">
    <property type="component" value="Unassembled WGS sequence"/>
</dbReference>
<dbReference type="EMBL" id="LHYE01000057">
    <property type="protein sequence ID" value="KXB06103.1"/>
    <property type="molecule type" value="Genomic_DNA"/>
</dbReference>
<gene>
    <name evidence="1" type="ORF">AKJ51_04200</name>
</gene>
<organism evidence="1 2">
    <name type="scientific">candidate division MSBL1 archaeon SCGC-AAA382A20</name>
    <dbReference type="NCBI Taxonomy" id="1698280"/>
    <lineage>
        <taxon>Archaea</taxon>
        <taxon>Methanobacteriati</taxon>
        <taxon>Methanobacteriota</taxon>
        <taxon>candidate division MSBL1</taxon>
    </lineage>
</organism>
<comment type="caution">
    <text evidence="1">The sequence shown here is derived from an EMBL/GenBank/DDBJ whole genome shotgun (WGS) entry which is preliminary data.</text>
</comment>